<dbReference type="Pfam" id="PF17871">
    <property type="entry name" value="AAA_lid_9"/>
    <property type="match status" value="1"/>
</dbReference>
<comment type="similarity">
    <text evidence="1 7">Belongs to the ClpA/ClpB family.</text>
</comment>
<evidence type="ECO:0000256" key="2">
    <source>
        <dbReference type="ARBA" id="ARBA00022737"/>
    </source>
</evidence>
<dbReference type="Gene3D" id="1.10.8.60">
    <property type="match status" value="1"/>
</dbReference>
<reference evidence="10 11" key="1">
    <citation type="submission" date="2018-06" db="EMBL/GenBank/DDBJ databases">
        <title>Genomic Encyclopedia of Type Strains, Phase III (KMG-III): the genomes of soil and plant-associated and newly described type strains.</title>
        <authorList>
            <person name="Whitman W."/>
        </authorList>
    </citation>
    <scope>NUCLEOTIDE SEQUENCE [LARGE SCALE GENOMIC DNA]</scope>
    <source>
        <strain evidence="10 11">ORS 1419</strain>
    </source>
</reference>
<dbReference type="SMART" id="SM01086">
    <property type="entry name" value="ClpB_D2-small"/>
    <property type="match status" value="1"/>
</dbReference>
<dbReference type="GO" id="GO:0005737">
    <property type="term" value="C:cytoplasm"/>
    <property type="evidence" value="ECO:0007669"/>
    <property type="project" value="TreeGrafter"/>
</dbReference>
<dbReference type="InterPro" id="IPR041546">
    <property type="entry name" value="ClpA/ClpB_AAA_lid"/>
</dbReference>
<sequence length="884" mass="95962">MAKVELKSLVDRLNRACRMALEEAASICVASSHREVMIEHLLLALAQQPGGDIRLILQAYNSDPAKLVSSVKSSFDRFRQSDGNSPVFSPLLIELLQDAWLIASVELGQSSIRGGAILLAVLQDIGRFARFEYAVQLDKLPAEAIRRGFAELTKGSVETEEPAANSNGRQVAAAPQDESALARYAQCFTAQAREGKIDPVFCRDDEIRQIIDILARRRKNNPICVGEAGVGKTAVVEGLALKIVNGDVPDSLLGAEVYGLDIGALQAGASVKGEFEKRLKGVLDEVKQADRQTILFIDEAHTLIGAGGQAGGSDAANLLKPALARGEIKTIAATTWSEYKKYFEKDPALTRRFQLVKLDEPSVEQAYTILQGLVPAYEKAHDGVYISDEGVAAAVRLSARYITGRQLPDKAIDVLDTACARTRAAATGVPLAIEKLTRSAMALEREKEAIERDIKLGHDQKSLGKRLSDLQERLDAMLAEKTALEAGHAAQREHVERLKSLRAQMDDGADAGSLKAEIIDARLAFEQSRKSVALTSLEVGAVEIAAVIADWTGIPVSSMTQDEVSNLLQLSDVMGQTIKGQDHALKAIEDQLQASKLDLQRAGRPLGVFLLVGPSGVGKTETALEVARRLFGGEQFLTTVNMTEYQEKHSFSRLIGSPPGYVGYGEGGVLTEAIRKKPYSVVLLDEVEKADPDVLNLFYQAFDKGDLADGEGRQIDCKNVVFFLTSNLASEQITALATGEGALPPEEIEKAIRPLLAQHFKPALLARMQPIVYLPLGEEVMKRIIAAKLGDLGKMLAEKQGIALELTDGAVRRLEALCNETASGARLIDQLIQRRLLPVISRQILRSRLDETLLRHVRIDADDSGEFSFDFTAEGEALAQEAAE</sequence>
<dbReference type="InterPro" id="IPR036628">
    <property type="entry name" value="Clp_N_dom_sf"/>
</dbReference>
<dbReference type="CDD" id="cd00009">
    <property type="entry name" value="AAA"/>
    <property type="match status" value="1"/>
</dbReference>
<dbReference type="RefSeq" id="WP_110754767.1">
    <property type="nucleotide sequence ID" value="NZ_QJTF01000040.1"/>
</dbReference>
<evidence type="ECO:0000256" key="3">
    <source>
        <dbReference type="ARBA" id="ARBA00022741"/>
    </source>
</evidence>
<dbReference type="CDD" id="cd19499">
    <property type="entry name" value="RecA-like_ClpB_Hsp104-like"/>
    <property type="match status" value="1"/>
</dbReference>
<dbReference type="SUPFAM" id="SSF81923">
    <property type="entry name" value="Double Clp-N motif"/>
    <property type="match status" value="1"/>
</dbReference>
<dbReference type="PROSITE" id="PS51903">
    <property type="entry name" value="CLP_R"/>
    <property type="match status" value="1"/>
</dbReference>
<proteinExistence type="inferred from homology"/>
<dbReference type="Gene3D" id="1.10.1780.10">
    <property type="entry name" value="Clp, N-terminal domain"/>
    <property type="match status" value="1"/>
</dbReference>
<name>A0A318ST57_9HYPH</name>
<keyword evidence="8" id="KW-0175">Coiled coil</keyword>
<dbReference type="NCBIfam" id="TIGR03345">
    <property type="entry name" value="VI_ClpV1"/>
    <property type="match status" value="1"/>
</dbReference>
<dbReference type="GO" id="GO:0034605">
    <property type="term" value="P:cellular response to heat"/>
    <property type="evidence" value="ECO:0007669"/>
    <property type="project" value="TreeGrafter"/>
</dbReference>
<evidence type="ECO:0000256" key="1">
    <source>
        <dbReference type="ARBA" id="ARBA00008675"/>
    </source>
</evidence>
<dbReference type="OrthoDB" id="9803641at2"/>
<dbReference type="InterPro" id="IPR001270">
    <property type="entry name" value="ClpA/B"/>
</dbReference>
<dbReference type="Gene3D" id="3.40.50.300">
    <property type="entry name" value="P-loop containing nucleotide triphosphate hydrolases"/>
    <property type="match status" value="3"/>
</dbReference>
<keyword evidence="5 7" id="KW-0143">Chaperone</keyword>
<dbReference type="InterPro" id="IPR018368">
    <property type="entry name" value="ClpA/B_CS1"/>
</dbReference>
<feature type="domain" description="Clp R" evidence="9">
    <location>
        <begin position="10"/>
        <end position="155"/>
    </location>
</feature>
<dbReference type="PANTHER" id="PTHR11638">
    <property type="entry name" value="ATP-DEPENDENT CLP PROTEASE"/>
    <property type="match status" value="1"/>
</dbReference>
<dbReference type="PROSITE" id="PS00870">
    <property type="entry name" value="CLPAB_1"/>
    <property type="match status" value="1"/>
</dbReference>
<dbReference type="InterPro" id="IPR028299">
    <property type="entry name" value="ClpA/B_CS2"/>
</dbReference>
<dbReference type="Pfam" id="PF00004">
    <property type="entry name" value="AAA"/>
    <property type="match status" value="1"/>
</dbReference>
<keyword evidence="3 7" id="KW-0547">Nucleotide-binding</keyword>
<dbReference type="InterPro" id="IPR003593">
    <property type="entry name" value="AAA+_ATPase"/>
</dbReference>
<dbReference type="InterPro" id="IPR003959">
    <property type="entry name" value="ATPase_AAA_core"/>
</dbReference>
<keyword evidence="2 6" id="KW-0677">Repeat</keyword>
<evidence type="ECO:0000256" key="7">
    <source>
        <dbReference type="RuleBase" id="RU004432"/>
    </source>
</evidence>
<comment type="caution">
    <text evidence="10">The sequence shown here is derived from an EMBL/GenBank/DDBJ whole genome shotgun (WGS) entry which is preliminary data.</text>
</comment>
<evidence type="ECO:0000256" key="4">
    <source>
        <dbReference type="ARBA" id="ARBA00022840"/>
    </source>
</evidence>
<dbReference type="AlphaFoldDB" id="A0A318ST57"/>
<accession>A0A318ST57</accession>
<dbReference type="InterPro" id="IPR017729">
    <property type="entry name" value="ATPase_T6SS_ClpV1"/>
</dbReference>
<dbReference type="PRINTS" id="PR00300">
    <property type="entry name" value="CLPPROTEASEA"/>
</dbReference>
<dbReference type="SMART" id="SM00382">
    <property type="entry name" value="AAA"/>
    <property type="match status" value="2"/>
</dbReference>
<dbReference type="GO" id="GO:0005524">
    <property type="term" value="F:ATP binding"/>
    <property type="evidence" value="ECO:0007669"/>
    <property type="project" value="UniProtKB-KW"/>
</dbReference>
<gene>
    <name evidence="10" type="ORF">C7477_1409</name>
</gene>
<dbReference type="Pfam" id="PF10431">
    <property type="entry name" value="ClpB_D2-small"/>
    <property type="match status" value="1"/>
</dbReference>
<dbReference type="Pfam" id="PF02861">
    <property type="entry name" value="Clp_N"/>
    <property type="match status" value="1"/>
</dbReference>
<evidence type="ECO:0000259" key="9">
    <source>
        <dbReference type="PROSITE" id="PS51903"/>
    </source>
</evidence>
<dbReference type="SUPFAM" id="SSF52540">
    <property type="entry name" value="P-loop containing nucleoside triphosphate hydrolases"/>
    <property type="match status" value="2"/>
</dbReference>
<organism evidence="10 11">
    <name type="scientific">Phyllobacterium leguminum</name>
    <dbReference type="NCBI Taxonomy" id="314237"/>
    <lineage>
        <taxon>Bacteria</taxon>
        <taxon>Pseudomonadati</taxon>
        <taxon>Pseudomonadota</taxon>
        <taxon>Alphaproteobacteria</taxon>
        <taxon>Hyphomicrobiales</taxon>
        <taxon>Phyllobacteriaceae</taxon>
        <taxon>Phyllobacterium</taxon>
    </lineage>
</organism>
<dbReference type="InterPro" id="IPR050130">
    <property type="entry name" value="ClpA_ClpB"/>
</dbReference>
<dbReference type="PROSITE" id="PS00871">
    <property type="entry name" value="CLPAB_2"/>
    <property type="match status" value="1"/>
</dbReference>
<dbReference type="Proteomes" id="UP000247454">
    <property type="component" value="Unassembled WGS sequence"/>
</dbReference>
<evidence type="ECO:0000313" key="11">
    <source>
        <dbReference type="Proteomes" id="UP000247454"/>
    </source>
</evidence>
<feature type="coiled-coil region" evidence="8">
    <location>
        <begin position="433"/>
        <end position="487"/>
    </location>
</feature>
<evidence type="ECO:0000256" key="8">
    <source>
        <dbReference type="SAM" id="Coils"/>
    </source>
</evidence>
<evidence type="ECO:0000256" key="6">
    <source>
        <dbReference type="PROSITE-ProRule" id="PRU01251"/>
    </source>
</evidence>
<dbReference type="PANTHER" id="PTHR11638:SF181">
    <property type="entry name" value="ATPASE SUBUNIT OF ATP-DEPENDENT PROTEASE"/>
    <property type="match status" value="1"/>
</dbReference>
<dbReference type="InterPro" id="IPR027417">
    <property type="entry name" value="P-loop_NTPase"/>
</dbReference>
<dbReference type="EMBL" id="QJTF01000040">
    <property type="protein sequence ID" value="PYE85151.1"/>
    <property type="molecule type" value="Genomic_DNA"/>
</dbReference>
<protein>
    <submittedName>
        <fullName evidence="10">Type VI secretion system protein VasG</fullName>
    </submittedName>
</protein>
<evidence type="ECO:0000256" key="5">
    <source>
        <dbReference type="ARBA" id="ARBA00023186"/>
    </source>
</evidence>
<dbReference type="InterPro" id="IPR019489">
    <property type="entry name" value="Clp_ATPase_C"/>
</dbReference>
<keyword evidence="11" id="KW-1185">Reference proteome</keyword>
<dbReference type="Pfam" id="PF07724">
    <property type="entry name" value="AAA_2"/>
    <property type="match status" value="1"/>
</dbReference>
<dbReference type="FunFam" id="3.40.50.300:FF:000010">
    <property type="entry name" value="Chaperone clpB 1, putative"/>
    <property type="match status" value="1"/>
</dbReference>
<dbReference type="GO" id="GO:0016887">
    <property type="term" value="F:ATP hydrolysis activity"/>
    <property type="evidence" value="ECO:0007669"/>
    <property type="project" value="InterPro"/>
</dbReference>
<dbReference type="InterPro" id="IPR004176">
    <property type="entry name" value="Clp_R_N"/>
</dbReference>
<keyword evidence="4 7" id="KW-0067">ATP-binding</keyword>
<evidence type="ECO:0000313" key="10">
    <source>
        <dbReference type="EMBL" id="PYE85151.1"/>
    </source>
</evidence>